<dbReference type="GO" id="GO:0016757">
    <property type="term" value="F:glycosyltransferase activity"/>
    <property type="evidence" value="ECO:0007669"/>
    <property type="project" value="UniProtKB-KW"/>
</dbReference>
<evidence type="ECO:0000256" key="1">
    <source>
        <dbReference type="ARBA" id="ARBA00022676"/>
    </source>
</evidence>
<dbReference type="AlphaFoldDB" id="A0A1G1Y7C7"/>
<sequence length="389" mass="44888">MSQKISLVHFSMSTYAEWFVRGKANRNYHVFELLRANSSVDKILSIDVLPHSWKRGVRSLVDYFRAAPYGKVIHRSFFSRLIKVTDRLYIYQTIEPLISQKFFMKKLRGIIKDLDLVNTVVWSFIPTYVSYIGALDERVSVFDTVDDWSCHPAYQFIKQKLIKNYEYINRHADVIFTVSEQLTQKFYDANPHAFTVTNGVDLKHFSTQQPEPDDMKQLPHPRVCYVGVIQQRVDFQMVHEAAVLSPDVSFIFIGPIWHDADIGTVKNLKNVYFLGAKKYNQLPGYIQHSDIGLLPHHLNDLVQSMNPLKLYEYLASGKPIISTPVPGTEQFSSDFITIVRNGRALAGAIRSVMSRQQLLKPQQLQDSVLSYSWESKVHSMLQKVFAAYR</sequence>
<evidence type="ECO:0000313" key="4">
    <source>
        <dbReference type="Proteomes" id="UP000178385"/>
    </source>
</evidence>
<dbReference type="Proteomes" id="UP000178385">
    <property type="component" value="Unassembled WGS sequence"/>
</dbReference>
<dbReference type="EMBL" id="MHIG01000002">
    <property type="protein sequence ID" value="OGY48243.1"/>
    <property type="molecule type" value="Genomic_DNA"/>
</dbReference>
<dbReference type="Gene3D" id="3.40.50.2000">
    <property type="entry name" value="Glycogen Phosphorylase B"/>
    <property type="match status" value="1"/>
</dbReference>
<name>A0A1G1Y7C7_9BACT</name>
<gene>
    <name evidence="3" type="ORF">A2840_00580</name>
</gene>
<evidence type="ECO:0000256" key="2">
    <source>
        <dbReference type="ARBA" id="ARBA00022679"/>
    </source>
</evidence>
<keyword evidence="2" id="KW-0808">Transferase</keyword>
<protein>
    <recommendedName>
        <fullName evidence="5">Glycosyltransferase subfamily 4-like N-terminal domain-containing protein</fullName>
    </recommendedName>
</protein>
<organism evidence="3 4">
    <name type="scientific">Candidatus Buchananbacteria bacterium RIFCSPHIGHO2_01_FULL_47_11b</name>
    <dbReference type="NCBI Taxonomy" id="1797537"/>
    <lineage>
        <taxon>Bacteria</taxon>
        <taxon>Candidatus Buchananiibacteriota</taxon>
    </lineage>
</organism>
<comment type="caution">
    <text evidence="3">The sequence shown here is derived from an EMBL/GenBank/DDBJ whole genome shotgun (WGS) entry which is preliminary data.</text>
</comment>
<reference evidence="3 4" key="1">
    <citation type="journal article" date="2016" name="Nat. Commun.">
        <title>Thousands of microbial genomes shed light on interconnected biogeochemical processes in an aquifer system.</title>
        <authorList>
            <person name="Anantharaman K."/>
            <person name="Brown C.T."/>
            <person name="Hug L.A."/>
            <person name="Sharon I."/>
            <person name="Castelle C.J."/>
            <person name="Probst A.J."/>
            <person name="Thomas B.C."/>
            <person name="Singh A."/>
            <person name="Wilkins M.J."/>
            <person name="Karaoz U."/>
            <person name="Brodie E.L."/>
            <person name="Williams K.H."/>
            <person name="Hubbard S.S."/>
            <person name="Banfield J.F."/>
        </authorList>
    </citation>
    <scope>NUCLEOTIDE SEQUENCE [LARGE SCALE GENOMIC DNA]</scope>
</reference>
<dbReference type="PANTHER" id="PTHR12526">
    <property type="entry name" value="GLYCOSYLTRANSFERASE"/>
    <property type="match status" value="1"/>
</dbReference>
<dbReference type="PANTHER" id="PTHR12526:SF629">
    <property type="entry name" value="TEICHURONIC ACID BIOSYNTHESIS GLYCOSYLTRANSFERASE TUAH-RELATED"/>
    <property type="match status" value="1"/>
</dbReference>
<evidence type="ECO:0008006" key="5">
    <source>
        <dbReference type="Google" id="ProtNLM"/>
    </source>
</evidence>
<evidence type="ECO:0000313" key="3">
    <source>
        <dbReference type="EMBL" id="OGY48243.1"/>
    </source>
</evidence>
<keyword evidence="1" id="KW-0328">Glycosyltransferase</keyword>
<accession>A0A1G1Y7C7</accession>
<dbReference type="Pfam" id="PF13692">
    <property type="entry name" value="Glyco_trans_1_4"/>
    <property type="match status" value="1"/>
</dbReference>
<dbReference type="SUPFAM" id="SSF53756">
    <property type="entry name" value="UDP-Glycosyltransferase/glycogen phosphorylase"/>
    <property type="match status" value="1"/>
</dbReference>
<proteinExistence type="predicted"/>